<feature type="domain" description="ABC transporter" evidence="4">
    <location>
        <begin position="5"/>
        <end position="248"/>
    </location>
</feature>
<evidence type="ECO:0000256" key="3">
    <source>
        <dbReference type="ARBA" id="ARBA00022840"/>
    </source>
</evidence>
<dbReference type="CDD" id="cd03214">
    <property type="entry name" value="ABC_Iron-Siderophores_B12_Hemin"/>
    <property type="match status" value="1"/>
</dbReference>
<dbReference type="Proteomes" id="UP000093482">
    <property type="component" value="Unassembled WGS sequence"/>
</dbReference>
<keyword evidence="3" id="KW-0067">ATP-binding</keyword>
<dbReference type="GO" id="GO:0016887">
    <property type="term" value="F:ATP hydrolysis activity"/>
    <property type="evidence" value="ECO:0007669"/>
    <property type="project" value="InterPro"/>
</dbReference>
<organism evidence="5 6">
    <name type="scientific">Caryophanon latum</name>
    <dbReference type="NCBI Taxonomy" id="33977"/>
    <lineage>
        <taxon>Bacteria</taxon>
        <taxon>Bacillati</taxon>
        <taxon>Bacillota</taxon>
        <taxon>Bacilli</taxon>
        <taxon>Bacillales</taxon>
        <taxon>Caryophanaceae</taxon>
        <taxon>Caryophanon</taxon>
    </lineage>
</organism>
<dbReference type="PROSITE" id="PS00211">
    <property type="entry name" value="ABC_TRANSPORTER_1"/>
    <property type="match status" value="1"/>
</dbReference>
<dbReference type="InterPro" id="IPR050153">
    <property type="entry name" value="Metal_Ion_Import_ABC"/>
</dbReference>
<dbReference type="InterPro" id="IPR003593">
    <property type="entry name" value="AAA+_ATPase"/>
</dbReference>
<protein>
    <submittedName>
        <fullName evidence="5">ABC transporter</fullName>
    </submittedName>
</protein>
<dbReference type="SMART" id="SM00382">
    <property type="entry name" value="AAA"/>
    <property type="match status" value="1"/>
</dbReference>
<dbReference type="PANTHER" id="PTHR42734:SF19">
    <property type="entry name" value="IRON COMPOUNDS ABC TRANSPORTER, ATP-BINDING PROTEIN"/>
    <property type="match status" value="1"/>
</dbReference>
<name>A0A1C0YUN3_9BACL</name>
<dbReference type="SUPFAM" id="SSF52540">
    <property type="entry name" value="P-loop containing nucleoside triphosphate hydrolases"/>
    <property type="match status" value="1"/>
</dbReference>
<dbReference type="FunFam" id="3.40.50.300:FF:000134">
    <property type="entry name" value="Iron-enterobactin ABC transporter ATP-binding protein"/>
    <property type="match status" value="1"/>
</dbReference>
<dbReference type="OrthoDB" id="9806726at2"/>
<proteinExistence type="predicted"/>
<evidence type="ECO:0000313" key="6">
    <source>
        <dbReference type="Proteomes" id="UP000093482"/>
    </source>
</evidence>
<dbReference type="EMBL" id="MATO01000034">
    <property type="protein sequence ID" value="OCS90863.1"/>
    <property type="molecule type" value="Genomic_DNA"/>
</dbReference>
<dbReference type="Pfam" id="PF00005">
    <property type="entry name" value="ABC_tran"/>
    <property type="match status" value="1"/>
</dbReference>
<evidence type="ECO:0000313" key="5">
    <source>
        <dbReference type="EMBL" id="OCS90863.1"/>
    </source>
</evidence>
<keyword evidence="1" id="KW-0813">Transport</keyword>
<gene>
    <name evidence="5" type="ORF">A6K76_02085</name>
</gene>
<dbReference type="AlphaFoldDB" id="A0A1C0YUN3"/>
<reference evidence="5 6" key="1">
    <citation type="submission" date="2016-07" db="EMBL/GenBank/DDBJ databases">
        <title>Caryophanon latum genome sequencing.</title>
        <authorList>
            <person name="Verma A."/>
            <person name="Pal Y."/>
            <person name="Krishnamurthi S."/>
        </authorList>
    </citation>
    <scope>NUCLEOTIDE SEQUENCE [LARGE SCALE GENOMIC DNA]</scope>
    <source>
        <strain evidence="5 6">DSM 14151</strain>
    </source>
</reference>
<dbReference type="PROSITE" id="PS50893">
    <property type="entry name" value="ABC_TRANSPORTER_2"/>
    <property type="match status" value="1"/>
</dbReference>
<comment type="caution">
    <text evidence="5">The sequence shown here is derived from an EMBL/GenBank/DDBJ whole genome shotgun (WGS) entry which is preliminary data.</text>
</comment>
<accession>A0A1C0YUN3</accession>
<dbReference type="PANTHER" id="PTHR42734">
    <property type="entry name" value="METAL TRANSPORT SYSTEM ATP-BINDING PROTEIN TM_0124-RELATED"/>
    <property type="match status" value="1"/>
</dbReference>
<evidence type="ECO:0000259" key="4">
    <source>
        <dbReference type="PROSITE" id="PS50893"/>
    </source>
</evidence>
<sequence length="277" mass="31239">MILTVKDGNYFYPKKGRAKKDVSFLYNNDINFELHPGEILSILGPNGAGKTTMLKCMMGLLEWQKGATLLDGKPLTAMSQKEVWRKIGYVPQASRMTFSYSILDLVTMGRAVYIGAFAQPTKRDRELALECLDLVGIAHLAEQPCTAVSGGELQLALIARTLVAEPEILVLDEPESHLDIHKQKIILQTIKKLVKERGLACIINTHYANHAFYFGDKVLMVAKDQPVITGQVSDIMTEQNILDYFHIEVKRLRHEIDGQVYETMVPKYFGMDYDVNM</sequence>
<dbReference type="InterPro" id="IPR003439">
    <property type="entry name" value="ABC_transporter-like_ATP-bd"/>
</dbReference>
<keyword evidence="2" id="KW-0547">Nucleotide-binding</keyword>
<dbReference type="Gene3D" id="3.40.50.300">
    <property type="entry name" value="P-loop containing nucleotide triphosphate hydrolases"/>
    <property type="match status" value="1"/>
</dbReference>
<evidence type="ECO:0000256" key="2">
    <source>
        <dbReference type="ARBA" id="ARBA00022741"/>
    </source>
</evidence>
<dbReference type="GO" id="GO:0005524">
    <property type="term" value="F:ATP binding"/>
    <property type="evidence" value="ECO:0007669"/>
    <property type="project" value="UniProtKB-KW"/>
</dbReference>
<evidence type="ECO:0000256" key="1">
    <source>
        <dbReference type="ARBA" id="ARBA00022448"/>
    </source>
</evidence>
<dbReference type="InterPro" id="IPR027417">
    <property type="entry name" value="P-loop_NTPase"/>
</dbReference>
<dbReference type="RefSeq" id="WP_066464334.1">
    <property type="nucleotide sequence ID" value="NZ_MATO01000034.1"/>
</dbReference>
<keyword evidence="6" id="KW-1185">Reference proteome</keyword>
<dbReference type="InterPro" id="IPR017871">
    <property type="entry name" value="ABC_transporter-like_CS"/>
</dbReference>